<dbReference type="OrthoDB" id="430476at2759"/>
<dbReference type="Gramene" id="KQJ86291">
    <property type="protein sequence ID" value="KQJ86291"/>
    <property type="gene ID" value="BRADI_4g04502v3"/>
</dbReference>
<reference evidence="3" key="3">
    <citation type="submission" date="2018-08" db="UniProtKB">
        <authorList>
            <consortium name="EnsemblPlants"/>
        </authorList>
    </citation>
    <scope>IDENTIFICATION</scope>
    <source>
        <strain evidence="3">cv. Bd21</strain>
    </source>
</reference>
<organism evidence="2">
    <name type="scientific">Brachypodium distachyon</name>
    <name type="common">Purple false brome</name>
    <name type="synonym">Trachynia distachya</name>
    <dbReference type="NCBI Taxonomy" id="15368"/>
    <lineage>
        <taxon>Eukaryota</taxon>
        <taxon>Viridiplantae</taxon>
        <taxon>Streptophyta</taxon>
        <taxon>Embryophyta</taxon>
        <taxon>Tracheophyta</taxon>
        <taxon>Spermatophyta</taxon>
        <taxon>Magnoliopsida</taxon>
        <taxon>Liliopsida</taxon>
        <taxon>Poales</taxon>
        <taxon>Poaceae</taxon>
        <taxon>BOP clade</taxon>
        <taxon>Pooideae</taxon>
        <taxon>Stipodae</taxon>
        <taxon>Brachypodieae</taxon>
        <taxon>Brachypodium</taxon>
    </lineage>
</organism>
<evidence type="ECO:0000256" key="1">
    <source>
        <dbReference type="SAM" id="MobiDB-lite"/>
    </source>
</evidence>
<proteinExistence type="predicted"/>
<evidence type="ECO:0000313" key="2">
    <source>
        <dbReference type="EMBL" id="KQJ86291.1"/>
    </source>
</evidence>
<evidence type="ECO:0000313" key="4">
    <source>
        <dbReference type="Proteomes" id="UP000008810"/>
    </source>
</evidence>
<gene>
    <name evidence="2" type="ORF">BRADI_4g04502v3</name>
</gene>
<feature type="region of interest" description="Disordered" evidence="1">
    <location>
        <begin position="1"/>
        <end position="20"/>
    </location>
</feature>
<dbReference type="EnsemblPlants" id="KQJ86291">
    <property type="protein sequence ID" value="KQJ86291"/>
    <property type="gene ID" value="BRADI_4g04502v3"/>
</dbReference>
<dbReference type="ExpressionAtlas" id="A0A0Q3HDM3">
    <property type="expression patterns" value="baseline and differential"/>
</dbReference>
<dbReference type="Proteomes" id="UP000008810">
    <property type="component" value="Chromosome 4"/>
</dbReference>
<reference evidence="2 3" key="1">
    <citation type="journal article" date="2010" name="Nature">
        <title>Genome sequencing and analysis of the model grass Brachypodium distachyon.</title>
        <authorList>
            <consortium name="International Brachypodium Initiative"/>
        </authorList>
    </citation>
    <scope>NUCLEOTIDE SEQUENCE [LARGE SCALE GENOMIC DNA]</scope>
    <source>
        <strain evidence="2 3">Bd21</strain>
    </source>
</reference>
<dbReference type="AlphaFoldDB" id="A0A0Q3HDM3"/>
<dbReference type="EMBL" id="CM000883">
    <property type="protein sequence ID" value="KQJ86291.1"/>
    <property type="molecule type" value="Genomic_DNA"/>
</dbReference>
<feature type="compositionally biased region" description="Polar residues" evidence="1">
    <location>
        <begin position="1"/>
        <end position="15"/>
    </location>
</feature>
<keyword evidence="4" id="KW-1185">Reference proteome</keyword>
<name>A0A0Q3HDM3_BRADI</name>
<protein>
    <submittedName>
        <fullName evidence="2 3">Uncharacterized protein</fullName>
    </submittedName>
</protein>
<evidence type="ECO:0000313" key="3">
    <source>
        <dbReference type="EnsemblPlants" id="KQJ86291"/>
    </source>
</evidence>
<dbReference type="InParanoid" id="A0A0Q3HDM3"/>
<accession>A0A0Q3HDM3</accession>
<sequence length="101" mass="11042">MTGNLHLLTNFTPTQPGRPGSDTHWRNAAGLAENIISVTQLTDSGFNVAFGPGGCTVTRNHDEERVGGALHAGGQFYRLHDLRVTPSKYPARPRRELWDGC</sequence>
<reference evidence="2" key="2">
    <citation type="submission" date="2017-06" db="EMBL/GenBank/DDBJ databases">
        <title>WGS assembly of Brachypodium distachyon.</title>
        <authorList>
            <consortium name="The International Brachypodium Initiative"/>
            <person name="Lucas S."/>
            <person name="Harmon-Smith M."/>
            <person name="Lail K."/>
            <person name="Tice H."/>
            <person name="Grimwood J."/>
            <person name="Bruce D."/>
            <person name="Barry K."/>
            <person name="Shu S."/>
            <person name="Lindquist E."/>
            <person name="Wang M."/>
            <person name="Pitluck S."/>
            <person name="Vogel J.P."/>
            <person name="Garvin D.F."/>
            <person name="Mockler T.C."/>
            <person name="Schmutz J."/>
            <person name="Rokhsar D."/>
            <person name="Bevan M.W."/>
        </authorList>
    </citation>
    <scope>NUCLEOTIDE SEQUENCE</scope>
    <source>
        <strain evidence="2">Bd21</strain>
    </source>
</reference>